<sequence>MTVYTNARIVTPTGVIGRGWLEAEHGRITGVGTGDRRGRDLAGAWLLPGFVDLHVHGGGGHSAMTSEAAIREAVAFHRAHGTTTTLVSLVTAPLPDLAEAAGWIADLTEEGLVAGCHFEGPFLAHSRCGAQNPAALRPPSLADLRLLLDAGRGTVRQVTVAPELVNEETGEDGIDLVRELVSRGVVAAVGHTDATYAQAKAAFAAGASLVTHAFNGMRGLHHREPGAVVAAAESAGVVLEIINDGIHLDPAIVRMIDRIAPGRLALITDAIDATGMGNGEYLLGAMRVRVEDGTARLVENGSLAGSTLTMDAALRRAVQDVGIPIETASRYASAVPAQALGLADRGALVPGRRADLVILDADLRVVEVPEAD</sequence>
<dbReference type="InterPro" id="IPR006680">
    <property type="entry name" value="Amidohydro-rel"/>
</dbReference>
<dbReference type="InterPro" id="IPR003764">
    <property type="entry name" value="GlcNAc_6-P_deAcase"/>
</dbReference>
<protein>
    <submittedName>
        <fullName evidence="10">N-acetylglucosamine 6-phosphate deacetylase</fullName>
    </submittedName>
</protein>
<dbReference type="RefSeq" id="WP_123668922.1">
    <property type="nucleotide sequence ID" value="NZ_RJKE01000001.1"/>
</dbReference>
<organism evidence="10 11">
    <name type="scientific">Actinocorallia herbida</name>
    <dbReference type="NCBI Taxonomy" id="58109"/>
    <lineage>
        <taxon>Bacteria</taxon>
        <taxon>Bacillati</taxon>
        <taxon>Actinomycetota</taxon>
        <taxon>Actinomycetes</taxon>
        <taxon>Streptosporangiales</taxon>
        <taxon>Thermomonosporaceae</taxon>
        <taxon>Actinocorallia</taxon>
    </lineage>
</organism>
<feature type="binding site" evidence="8">
    <location>
        <position position="119"/>
    </location>
    <ligand>
        <name>Zn(2+)</name>
        <dbReference type="ChEBI" id="CHEBI:29105"/>
    </ligand>
</feature>
<dbReference type="InterPro" id="IPR032466">
    <property type="entry name" value="Metal_Hydrolase"/>
</dbReference>
<dbReference type="InterPro" id="IPR011059">
    <property type="entry name" value="Metal-dep_hydrolase_composite"/>
</dbReference>
<feature type="binding site" evidence="7">
    <location>
        <begin position="215"/>
        <end position="216"/>
    </location>
    <ligand>
        <name>substrate</name>
    </ligand>
</feature>
<evidence type="ECO:0000256" key="2">
    <source>
        <dbReference type="ARBA" id="ARBA00022723"/>
    </source>
</evidence>
<dbReference type="PANTHER" id="PTHR11113">
    <property type="entry name" value="N-ACETYLGLUCOSAMINE-6-PHOSPHATE DEACETYLASE"/>
    <property type="match status" value="1"/>
</dbReference>
<dbReference type="Gene3D" id="2.30.40.10">
    <property type="entry name" value="Urease, subunit C, domain 1"/>
    <property type="match status" value="1"/>
</dbReference>
<evidence type="ECO:0000313" key="10">
    <source>
        <dbReference type="EMBL" id="ROO89898.1"/>
    </source>
</evidence>
<name>A0A3N1D9W6_9ACTN</name>
<keyword evidence="4 5" id="KW-0119">Carbohydrate metabolism</keyword>
<dbReference type="GO" id="GO:0006046">
    <property type="term" value="P:N-acetylglucosamine catabolic process"/>
    <property type="evidence" value="ECO:0007669"/>
    <property type="project" value="TreeGrafter"/>
</dbReference>
<feature type="domain" description="Amidohydrolase-related" evidence="9">
    <location>
        <begin position="46"/>
        <end position="361"/>
    </location>
</feature>
<dbReference type="EMBL" id="RJKE01000001">
    <property type="protein sequence ID" value="ROO89898.1"/>
    <property type="molecule type" value="Genomic_DNA"/>
</dbReference>
<dbReference type="SUPFAM" id="SSF51338">
    <property type="entry name" value="Composite domain of metallo-dependent hydrolases"/>
    <property type="match status" value="1"/>
</dbReference>
<dbReference type="GO" id="GO:0008448">
    <property type="term" value="F:N-acetylglucosamine-6-phosphate deacetylase activity"/>
    <property type="evidence" value="ECO:0007669"/>
    <property type="project" value="InterPro"/>
</dbReference>
<keyword evidence="11" id="KW-1185">Reference proteome</keyword>
<evidence type="ECO:0000256" key="5">
    <source>
        <dbReference type="PIRNR" id="PIRNR038994"/>
    </source>
</evidence>
<proteinExistence type="inferred from homology"/>
<feature type="binding site" evidence="7">
    <location>
        <position position="247"/>
    </location>
    <ligand>
        <name>substrate</name>
    </ligand>
</feature>
<feature type="binding site" evidence="7">
    <location>
        <position position="223"/>
    </location>
    <ligand>
        <name>substrate</name>
    </ligand>
</feature>
<feature type="active site" description="Proton donor/acceptor" evidence="6">
    <location>
        <position position="269"/>
    </location>
</feature>
<keyword evidence="2 8" id="KW-0479">Metal-binding</keyword>
<evidence type="ECO:0000256" key="1">
    <source>
        <dbReference type="ARBA" id="ARBA00010716"/>
    </source>
</evidence>
<evidence type="ECO:0000256" key="8">
    <source>
        <dbReference type="PIRSR" id="PIRSR038994-3"/>
    </source>
</evidence>
<gene>
    <name evidence="10" type="ORF">EDD29_7608</name>
</gene>
<feature type="binding site" evidence="7">
    <location>
        <position position="130"/>
    </location>
    <ligand>
        <name>substrate</name>
    </ligand>
</feature>
<comment type="caution">
    <text evidence="10">The sequence shown here is derived from an EMBL/GenBank/DDBJ whole genome shotgun (WGS) entry which is preliminary data.</text>
</comment>
<comment type="similarity">
    <text evidence="1 5">Belongs to the metallo-dependent hydrolases superfamily. NagA family.</text>
</comment>
<evidence type="ECO:0000256" key="6">
    <source>
        <dbReference type="PIRSR" id="PIRSR038994-1"/>
    </source>
</evidence>
<dbReference type="NCBIfam" id="TIGR00221">
    <property type="entry name" value="nagA"/>
    <property type="match status" value="1"/>
</dbReference>
<dbReference type="GO" id="GO:0046872">
    <property type="term" value="F:metal ion binding"/>
    <property type="evidence" value="ECO:0007669"/>
    <property type="project" value="UniProtKB-KW"/>
</dbReference>
<evidence type="ECO:0000259" key="9">
    <source>
        <dbReference type="Pfam" id="PF01979"/>
    </source>
</evidence>
<dbReference type="PIRSF" id="PIRSF038994">
    <property type="entry name" value="NagA"/>
    <property type="match status" value="1"/>
</dbReference>
<evidence type="ECO:0000256" key="3">
    <source>
        <dbReference type="ARBA" id="ARBA00022801"/>
    </source>
</evidence>
<dbReference type="OrthoDB" id="9776488at2"/>
<evidence type="ECO:0000256" key="4">
    <source>
        <dbReference type="ARBA" id="ARBA00023277"/>
    </source>
</evidence>
<feature type="binding site" evidence="8">
    <location>
        <position position="191"/>
    </location>
    <ligand>
        <name>Zn(2+)</name>
        <dbReference type="ChEBI" id="CHEBI:29105"/>
    </ligand>
</feature>
<dbReference type="Gene3D" id="3.20.20.140">
    <property type="entry name" value="Metal-dependent hydrolases"/>
    <property type="match status" value="1"/>
</dbReference>
<dbReference type="AlphaFoldDB" id="A0A3N1D9W6"/>
<feature type="binding site" evidence="8">
    <location>
        <position position="212"/>
    </location>
    <ligand>
        <name>Zn(2+)</name>
        <dbReference type="ChEBI" id="CHEBI:29105"/>
    </ligand>
</feature>
<dbReference type="Proteomes" id="UP000272400">
    <property type="component" value="Unassembled WGS sequence"/>
</dbReference>
<dbReference type="Pfam" id="PF01979">
    <property type="entry name" value="Amidohydro_1"/>
    <property type="match status" value="1"/>
</dbReference>
<evidence type="ECO:0000313" key="11">
    <source>
        <dbReference type="Proteomes" id="UP000272400"/>
    </source>
</evidence>
<evidence type="ECO:0000256" key="7">
    <source>
        <dbReference type="PIRSR" id="PIRSR038994-2"/>
    </source>
</evidence>
<accession>A0A3N1D9W6</accession>
<comment type="cofactor">
    <cofactor evidence="8">
        <name>a divalent metal cation</name>
        <dbReference type="ChEBI" id="CHEBI:60240"/>
    </cofactor>
    <text evidence="8">Binds 1 divalent metal cation per subunit.</text>
</comment>
<reference evidence="10 11" key="1">
    <citation type="submission" date="2018-11" db="EMBL/GenBank/DDBJ databases">
        <title>Sequencing the genomes of 1000 actinobacteria strains.</title>
        <authorList>
            <person name="Klenk H.-P."/>
        </authorList>
    </citation>
    <scope>NUCLEOTIDE SEQUENCE [LARGE SCALE GENOMIC DNA]</scope>
    <source>
        <strain evidence="10 11">DSM 44254</strain>
    </source>
</reference>
<feature type="binding site" evidence="7">
    <location>
        <begin position="303"/>
        <end position="305"/>
    </location>
    <ligand>
        <name>substrate</name>
    </ligand>
</feature>
<keyword evidence="3 5" id="KW-0378">Hydrolase</keyword>
<dbReference type="SUPFAM" id="SSF51556">
    <property type="entry name" value="Metallo-dependent hydrolases"/>
    <property type="match status" value="1"/>
</dbReference>
<dbReference type="PANTHER" id="PTHR11113:SF14">
    <property type="entry name" value="N-ACETYLGLUCOSAMINE-6-PHOSPHATE DEACETYLASE"/>
    <property type="match status" value="1"/>
</dbReference>